<dbReference type="Proteomes" id="UP000809829">
    <property type="component" value="Unassembled WGS sequence"/>
</dbReference>
<keyword evidence="9" id="KW-0573">Peptidoglycan synthesis</keyword>
<dbReference type="Pfam" id="PF00912">
    <property type="entry name" value="Transgly"/>
    <property type="match status" value="1"/>
</dbReference>
<evidence type="ECO:0000256" key="15">
    <source>
        <dbReference type="ARBA" id="ARBA00049902"/>
    </source>
</evidence>
<dbReference type="InterPro" id="IPR012338">
    <property type="entry name" value="Beta-lactam/transpept-like"/>
</dbReference>
<dbReference type="Gene3D" id="1.10.3810.10">
    <property type="entry name" value="Biosynthetic peptidoglycan transglycosylase-like"/>
    <property type="match status" value="1"/>
</dbReference>
<evidence type="ECO:0000256" key="12">
    <source>
        <dbReference type="ARBA" id="ARBA00023268"/>
    </source>
</evidence>
<keyword evidence="10 16" id="KW-1133">Transmembrane helix</keyword>
<keyword evidence="8" id="KW-0133">Cell shape</keyword>
<dbReference type="PANTHER" id="PTHR32282:SF32">
    <property type="entry name" value="PENICILLIN-BINDING PROTEIN 2A"/>
    <property type="match status" value="1"/>
</dbReference>
<gene>
    <name evidence="19" type="ORF">JOC83_001504</name>
</gene>
<comment type="catalytic activity">
    <reaction evidence="15">
        <text>[GlcNAc-(1-&gt;4)-Mur2Ac(oyl-L-Ala-gamma-D-Glu-L-Lys-D-Ala-D-Ala)](n)-di-trans,octa-cis-undecaprenyl diphosphate + beta-D-GlcNAc-(1-&gt;4)-Mur2Ac(oyl-L-Ala-gamma-D-Glu-L-Lys-D-Ala-D-Ala)-di-trans,octa-cis-undecaprenyl diphosphate = [GlcNAc-(1-&gt;4)-Mur2Ac(oyl-L-Ala-gamma-D-Glu-L-Lys-D-Ala-D-Ala)](n+1)-di-trans,octa-cis-undecaprenyl diphosphate + di-trans,octa-cis-undecaprenyl diphosphate + H(+)</text>
        <dbReference type="Rhea" id="RHEA:23708"/>
        <dbReference type="Rhea" id="RHEA-COMP:9602"/>
        <dbReference type="Rhea" id="RHEA-COMP:9603"/>
        <dbReference type="ChEBI" id="CHEBI:15378"/>
        <dbReference type="ChEBI" id="CHEBI:58405"/>
        <dbReference type="ChEBI" id="CHEBI:60033"/>
        <dbReference type="ChEBI" id="CHEBI:78435"/>
        <dbReference type="EC" id="2.4.99.28"/>
    </reaction>
</comment>
<sequence>MNMNWKIKEYLQHFSMKQKGLYIGIACISMFILGIVGYIFILFLGNYVIDEKKFVMNSATSLVDQNGQELTKLYVENRDVVSINNIPEHVQQAFISVEDMRFYEHHGIDLKAIGRALYRDILAGGKVEGGSTITQQLAKNIFLTNDKTLLRKTKEVVIAINLENRYSKKKLLEMYLNQIYFGHGAYGIQAASHLYFNRDVSELTVEQGALLAALPKAPNSYSPILHPDRSLQRRNVVLNSMQRAGYLSAEKVVRLQGRTLSIDVQQRVKEPAFLTYIDMVMEEAKIKYHLSNEELLKGGYKITVPMNRDAQKVAFDLFQENKYFPGTDDGVQGSFLLMDNQTGGVLSAIGGRDYVQKGLNRLQMKRQPGSTMKPLAVYGPALQEKLFKPYSLLEDQQTSYNGYTPRNIDGSYAGEVTMYDALKDSKNAPAVWALNELGIHKGKEYLNQLGMPIHDKGLAIALGGLDEGVTPLQLVSAYRSLATTGSTIEPYFIQKIEDRNHNIIAKAEKVERKVFSKQTAWYMTRMLEGVVEEGTASTGEFNGALAGKTGSTSYQAVKGATRDTWFVGYTPAVVGAVWMGYDKTDENHYLTKGSSHPTRLFKDILTQSSLKHATAFTQPKDTKDLEAPIRLHAVEDLSSNVTFKPLGLFTVKLEWTPSEDERVIYHVYEERNGEAELVAKVEGEGTYEIERVNVLNLPAYYVVPYNKQTKQQGKQSNEVIPAFFGNEQRLKQAEAS</sequence>
<evidence type="ECO:0000256" key="11">
    <source>
        <dbReference type="ARBA" id="ARBA00023136"/>
    </source>
</evidence>
<dbReference type="EMBL" id="JAFBFC010000002">
    <property type="protein sequence ID" value="MBM7702670.1"/>
    <property type="molecule type" value="Genomic_DNA"/>
</dbReference>
<keyword evidence="4 19" id="KW-0328">Glycosyltransferase</keyword>
<dbReference type="Pfam" id="PF00905">
    <property type="entry name" value="Transpeptidase"/>
    <property type="match status" value="1"/>
</dbReference>
<evidence type="ECO:0000313" key="19">
    <source>
        <dbReference type="EMBL" id="MBM7702670.1"/>
    </source>
</evidence>
<dbReference type="SUPFAM" id="SSF56601">
    <property type="entry name" value="beta-lactamase/transpeptidase-like"/>
    <property type="match status" value="1"/>
</dbReference>
<keyword evidence="13" id="KW-0961">Cell wall biogenesis/degradation</keyword>
<evidence type="ECO:0000256" key="4">
    <source>
        <dbReference type="ARBA" id="ARBA00022676"/>
    </source>
</evidence>
<evidence type="ECO:0000256" key="10">
    <source>
        <dbReference type="ARBA" id="ARBA00022989"/>
    </source>
</evidence>
<dbReference type="PANTHER" id="PTHR32282">
    <property type="entry name" value="BINDING PROTEIN TRANSPEPTIDASE, PUTATIVE-RELATED"/>
    <property type="match status" value="1"/>
</dbReference>
<evidence type="ECO:0000259" key="17">
    <source>
        <dbReference type="Pfam" id="PF00905"/>
    </source>
</evidence>
<keyword evidence="20" id="KW-1185">Reference proteome</keyword>
<keyword evidence="7" id="KW-0378">Hydrolase</keyword>
<feature type="transmembrane region" description="Helical" evidence="16">
    <location>
        <begin position="21"/>
        <end position="49"/>
    </location>
</feature>
<keyword evidence="11 16" id="KW-0472">Membrane</keyword>
<dbReference type="InterPro" id="IPR001460">
    <property type="entry name" value="PCN-bd_Tpept"/>
</dbReference>
<evidence type="ECO:0000256" key="13">
    <source>
        <dbReference type="ARBA" id="ARBA00023316"/>
    </source>
</evidence>
<dbReference type="InterPro" id="IPR050396">
    <property type="entry name" value="Glycosyltr_51/Transpeptidase"/>
</dbReference>
<dbReference type="InterPro" id="IPR001264">
    <property type="entry name" value="Glyco_trans_51"/>
</dbReference>
<evidence type="ECO:0000256" key="9">
    <source>
        <dbReference type="ARBA" id="ARBA00022984"/>
    </source>
</evidence>
<keyword evidence="2" id="KW-0121">Carboxypeptidase</keyword>
<dbReference type="GO" id="GO:0016757">
    <property type="term" value="F:glycosyltransferase activity"/>
    <property type="evidence" value="ECO:0007669"/>
    <property type="project" value="UniProtKB-KW"/>
</dbReference>
<evidence type="ECO:0000256" key="3">
    <source>
        <dbReference type="ARBA" id="ARBA00022670"/>
    </source>
</evidence>
<evidence type="ECO:0000256" key="8">
    <source>
        <dbReference type="ARBA" id="ARBA00022960"/>
    </source>
</evidence>
<evidence type="ECO:0000256" key="16">
    <source>
        <dbReference type="SAM" id="Phobius"/>
    </source>
</evidence>
<dbReference type="GO" id="GO:0016746">
    <property type="term" value="F:acyltransferase activity"/>
    <property type="evidence" value="ECO:0007669"/>
    <property type="project" value="UniProtKB-KW"/>
</dbReference>
<dbReference type="InterPro" id="IPR023346">
    <property type="entry name" value="Lysozyme-like_dom_sf"/>
</dbReference>
<feature type="domain" description="Glycosyl transferase family 51" evidence="18">
    <location>
        <begin position="67"/>
        <end position="242"/>
    </location>
</feature>
<evidence type="ECO:0000313" key="20">
    <source>
        <dbReference type="Proteomes" id="UP000809829"/>
    </source>
</evidence>
<evidence type="ECO:0000256" key="14">
    <source>
        <dbReference type="ARBA" id="ARBA00034000"/>
    </source>
</evidence>
<evidence type="ECO:0000256" key="7">
    <source>
        <dbReference type="ARBA" id="ARBA00022801"/>
    </source>
</evidence>
<keyword evidence="1" id="KW-1003">Cell membrane</keyword>
<dbReference type="InterPro" id="IPR036950">
    <property type="entry name" value="PBP_transglycosylase"/>
</dbReference>
<evidence type="ECO:0000256" key="1">
    <source>
        <dbReference type="ARBA" id="ARBA00022475"/>
    </source>
</evidence>
<keyword evidence="12" id="KW-0511">Multifunctional enzyme</keyword>
<name>A0ABS2QT81_9BACI</name>
<evidence type="ECO:0000256" key="2">
    <source>
        <dbReference type="ARBA" id="ARBA00022645"/>
    </source>
</evidence>
<evidence type="ECO:0000256" key="6">
    <source>
        <dbReference type="ARBA" id="ARBA00022692"/>
    </source>
</evidence>
<comment type="caution">
    <text evidence="19">The sequence shown here is derived from an EMBL/GenBank/DDBJ whole genome shotgun (WGS) entry which is preliminary data.</text>
</comment>
<organism evidence="19 20">
    <name type="scientific">Priestia iocasae</name>
    <dbReference type="NCBI Taxonomy" id="2291674"/>
    <lineage>
        <taxon>Bacteria</taxon>
        <taxon>Bacillati</taxon>
        <taxon>Bacillota</taxon>
        <taxon>Bacilli</taxon>
        <taxon>Bacillales</taxon>
        <taxon>Bacillaceae</taxon>
        <taxon>Priestia</taxon>
    </lineage>
</organism>
<protein>
    <submittedName>
        <fullName evidence="19">Penicillin-binding protein 2A</fullName>
        <ecNumber evidence="19">2.3.2.-</ecNumber>
        <ecNumber evidence="19">2.4.1.129</ecNumber>
    </submittedName>
</protein>
<keyword evidence="3" id="KW-0645">Protease</keyword>
<dbReference type="EC" id="2.3.2.-" evidence="19"/>
<comment type="catalytic activity">
    <reaction evidence="14">
        <text>Preferential cleavage: (Ac)2-L-Lys-D-Ala-|-D-Ala. Also transpeptidation of peptidyl-alanyl moieties that are N-acyl substituents of D-alanine.</text>
        <dbReference type="EC" id="3.4.16.4"/>
    </reaction>
</comment>
<reference evidence="19 20" key="1">
    <citation type="submission" date="2021-01" db="EMBL/GenBank/DDBJ databases">
        <title>Genomic Encyclopedia of Type Strains, Phase IV (KMG-IV): sequencing the most valuable type-strain genomes for metagenomic binning, comparative biology and taxonomic classification.</title>
        <authorList>
            <person name="Goeker M."/>
        </authorList>
    </citation>
    <scope>NUCLEOTIDE SEQUENCE [LARGE SCALE GENOMIC DNA]</scope>
    <source>
        <strain evidence="19 20">DSM 104297</strain>
    </source>
</reference>
<dbReference type="NCBIfam" id="TIGR02074">
    <property type="entry name" value="PBP_1a_fam"/>
    <property type="match status" value="1"/>
</dbReference>
<evidence type="ECO:0000256" key="5">
    <source>
        <dbReference type="ARBA" id="ARBA00022679"/>
    </source>
</evidence>
<keyword evidence="19" id="KW-0012">Acyltransferase</keyword>
<keyword evidence="5 19" id="KW-0808">Transferase</keyword>
<dbReference type="Gene3D" id="3.40.710.10">
    <property type="entry name" value="DD-peptidase/beta-lactamase superfamily"/>
    <property type="match status" value="1"/>
</dbReference>
<evidence type="ECO:0000259" key="18">
    <source>
        <dbReference type="Pfam" id="PF00912"/>
    </source>
</evidence>
<accession>A0ABS2QT81</accession>
<dbReference type="SUPFAM" id="SSF53955">
    <property type="entry name" value="Lysozyme-like"/>
    <property type="match status" value="1"/>
</dbReference>
<feature type="domain" description="Penicillin-binding protein transpeptidase" evidence="17">
    <location>
        <begin position="333"/>
        <end position="605"/>
    </location>
</feature>
<keyword evidence="6 16" id="KW-0812">Transmembrane</keyword>
<dbReference type="EC" id="2.4.1.129" evidence="19"/>
<proteinExistence type="predicted"/>